<keyword evidence="5 8" id="KW-0472">Membrane</keyword>
<feature type="compositionally biased region" description="Basic and acidic residues" evidence="10">
    <location>
        <begin position="350"/>
        <end position="359"/>
    </location>
</feature>
<dbReference type="GO" id="GO:0030132">
    <property type="term" value="C:clathrin coat of coated pit"/>
    <property type="evidence" value="ECO:0007669"/>
    <property type="project" value="InterPro"/>
</dbReference>
<organism evidence="12 13">
    <name type="scientific">Blepharisma stoltei</name>
    <dbReference type="NCBI Taxonomy" id="1481888"/>
    <lineage>
        <taxon>Eukaryota</taxon>
        <taxon>Sar</taxon>
        <taxon>Alveolata</taxon>
        <taxon>Ciliophora</taxon>
        <taxon>Postciliodesmatophora</taxon>
        <taxon>Heterotrichea</taxon>
        <taxon>Heterotrichida</taxon>
        <taxon>Blepharismidae</taxon>
        <taxon>Blepharisma</taxon>
    </lineage>
</organism>
<dbReference type="GO" id="GO:0030130">
    <property type="term" value="C:clathrin coat of trans-Golgi network vesicle"/>
    <property type="evidence" value="ECO:0007669"/>
    <property type="project" value="InterPro"/>
</dbReference>
<evidence type="ECO:0000256" key="2">
    <source>
        <dbReference type="ARBA" id="ARBA00005263"/>
    </source>
</evidence>
<keyword evidence="9" id="KW-0175">Coiled coil</keyword>
<dbReference type="PANTHER" id="PTHR15440">
    <property type="entry name" value="XRP2 PROTEIN"/>
    <property type="match status" value="1"/>
</dbReference>
<dbReference type="InterPro" id="IPR006599">
    <property type="entry name" value="CARP_motif"/>
</dbReference>
<dbReference type="InterPro" id="IPR017901">
    <property type="entry name" value="C-CAP_CF_C-like"/>
</dbReference>
<feature type="domain" description="C-CAP/cofactor C-like" evidence="11">
    <location>
        <begin position="1"/>
        <end position="150"/>
    </location>
</feature>
<accession>A0AAU9K5I9</accession>
<feature type="compositionally biased region" description="Polar residues" evidence="10">
    <location>
        <begin position="313"/>
        <end position="331"/>
    </location>
</feature>
<evidence type="ECO:0000256" key="6">
    <source>
        <dbReference type="ARBA" id="ARBA00023176"/>
    </source>
</evidence>
<evidence type="ECO:0000256" key="7">
    <source>
        <dbReference type="ARBA" id="ARBA00023329"/>
    </source>
</evidence>
<evidence type="ECO:0000256" key="3">
    <source>
        <dbReference type="ARBA" id="ARBA00008848"/>
    </source>
</evidence>
<name>A0AAU9K5I9_9CILI</name>
<keyword evidence="6 8" id="KW-0168">Coated pit</keyword>
<dbReference type="GO" id="GO:0005096">
    <property type="term" value="F:GTPase activator activity"/>
    <property type="evidence" value="ECO:0007669"/>
    <property type="project" value="InterPro"/>
</dbReference>
<dbReference type="PANTHER" id="PTHR15440:SF0">
    <property type="entry name" value="PROTEIN XRP2"/>
    <property type="match status" value="1"/>
</dbReference>
<dbReference type="GO" id="GO:0006886">
    <property type="term" value="P:intracellular protein transport"/>
    <property type="evidence" value="ECO:0007669"/>
    <property type="project" value="InterPro"/>
</dbReference>
<sequence>MARKRPNPADFRFEKKVGETLTREPGQIFPYDFSIDTLEDCTVYLLDTIAQVTGDKCKNCRLHFGPTEGPIFLRDCSNCIITAVCGQFRLKNCRDLKIYLYCSSDPSIEYSSNLVFGPYNFSYPLQDQHLQKAKLDQNNNLWSQIFDFNKTEGEIHWNIMQPGEFEEMEWEKPELGDKVNPIRRSVRYGGDLQEEIVEGSQEKGVEGLMSFDIKTGQKEAEQAMQGLLSGAGNQAQPSQNVFEEENDFFGNQPQSGESGDIFGGTTQQYSGDIFAGSSAPPYSDAFEPQSSGDIFGGSSEPQYSDAFAAQPFGAQNSDPQYFAGQESNQDAFGQAGTAPHAPTEEDLEEIERTRARDAENQEFMRKLYQKDEKERAVKDEKRRKAKEELKLWYDNRAKMTEQKRAMNRDEETYKKQQKAEFNDKTSWKKVASMIDFKEDRKDVTRMKSVLLSKKNEN</sequence>
<dbReference type="GO" id="GO:0000166">
    <property type="term" value="F:nucleotide binding"/>
    <property type="evidence" value="ECO:0007669"/>
    <property type="project" value="UniProtKB-KW"/>
</dbReference>
<evidence type="ECO:0000256" key="1">
    <source>
        <dbReference type="ARBA" id="ARBA00004180"/>
    </source>
</evidence>
<feature type="region of interest" description="Disordered" evidence="10">
    <location>
        <begin position="269"/>
        <end position="359"/>
    </location>
</feature>
<evidence type="ECO:0000313" key="12">
    <source>
        <dbReference type="EMBL" id="CAG9329243.1"/>
    </source>
</evidence>
<dbReference type="GO" id="GO:0006892">
    <property type="term" value="P:post-Golgi vesicle-mediated transport"/>
    <property type="evidence" value="ECO:0007669"/>
    <property type="project" value="TreeGrafter"/>
</dbReference>
<dbReference type="Pfam" id="PF07986">
    <property type="entry name" value="TBCC"/>
    <property type="match status" value="1"/>
</dbReference>
<dbReference type="EMBL" id="CAJZBQ010000047">
    <property type="protein sequence ID" value="CAG9329243.1"/>
    <property type="molecule type" value="Genomic_DNA"/>
</dbReference>
<dbReference type="InterPro" id="IPR016098">
    <property type="entry name" value="CAP/MinC_C"/>
</dbReference>
<dbReference type="AlphaFoldDB" id="A0AAU9K5I9"/>
<keyword evidence="4" id="KW-0547">Nucleotide-binding</keyword>
<gene>
    <name evidence="12" type="ORF">BSTOLATCC_MIC48069</name>
</gene>
<reference evidence="12" key="1">
    <citation type="submission" date="2021-09" db="EMBL/GenBank/DDBJ databases">
        <authorList>
            <consortium name="AG Swart"/>
            <person name="Singh M."/>
            <person name="Singh A."/>
            <person name="Seah K."/>
            <person name="Emmerich C."/>
        </authorList>
    </citation>
    <scope>NUCLEOTIDE SEQUENCE</scope>
    <source>
        <strain evidence="12">ATCC30299</strain>
    </source>
</reference>
<feature type="coiled-coil region" evidence="9">
    <location>
        <begin position="368"/>
        <end position="402"/>
    </location>
</feature>
<evidence type="ECO:0000256" key="9">
    <source>
        <dbReference type="SAM" id="Coils"/>
    </source>
</evidence>
<dbReference type="GO" id="GO:0005929">
    <property type="term" value="C:cilium"/>
    <property type="evidence" value="ECO:0007669"/>
    <property type="project" value="TreeGrafter"/>
</dbReference>
<dbReference type="InterPro" id="IPR012945">
    <property type="entry name" value="Tubulin-bd_cofactor_C_dom"/>
</dbReference>
<dbReference type="SMART" id="SM00673">
    <property type="entry name" value="CARP"/>
    <property type="match status" value="2"/>
</dbReference>
<dbReference type="GO" id="GO:1990075">
    <property type="term" value="C:periciliary membrane compartment"/>
    <property type="evidence" value="ECO:0007669"/>
    <property type="project" value="TreeGrafter"/>
</dbReference>
<dbReference type="Proteomes" id="UP001162131">
    <property type="component" value="Unassembled WGS sequence"/>
</dbReference>
<keyword evidence="13" id="KW-1185">Reference proteome</keyword>
<comment type="similarity">
    <text evidence="3">Belongs to the TBCC family.</text>
</comment>
<evidence type="ECO:0000259" key="11">
    <source>
        <dbReference type="PROSITE" id="PS51329"/>
    </source>
</evidence>
<dbReference type="Gene3D" id="2.160.20.70">
    <property type="match status" value="1"/>
</dbReference>
<evidence type="ECO:0000256" key="4">
    <source>
        <dbReference type="ARBA" id="ARBA00022741"/>
    </source>
</evidence>
<comment type="similarity">
    <text evidence="2 8">Belongs to the clathrin light chain family.</text>
</comment>
<dbReference type="InterPro" id="IPR000996">
    <property type="entry name" value="Clathrin_L-chain"/>
</dbReference>
<dbReference type="Pfam" id="PF01086">
    <property type="entry name" value="Clathrin_lg_ch"/>
    <property type="match status" value="1"/>
</dbReference>
<proteinExistence type="inferred from homology"/>
<protein>
    <recommendedName>
        <fullName evidence="8">Clathrin light chain</fullName>
    </recommendedName>
</protein>
<evidence type="ECO:0000256" key="10">
    <source>
        <dbReference type="SAM" id="MobiDB-lite"/>
    </source>
</evidence>
<comment type="caution">
    <text evidence="12">The sequence shown here is derived from an EMBL/GenBank/DDBJ whole genome shotgun (WGS) entry which is preliminary data.</text>
</comment>
<evidence type="ECO:0000256" key="5">
    <source>
        <dbReference type="ARBA" id="ARBA00023136"/>
    </source>
</evidence>
<keyword evidence="7 8" id="KW-0968">Cytoplasmic vesicle</keyword>
<evidence type="ECO:0000256" key="8">
    <source>
        <dbReference type="RuleBase" id="RU363137"/>
    </source>
</evidence>
<evidence type="ECO:0000313" key="13">
    <source>
        <dbReference type="Proteomes" id="UP001162131"/>
    </source>
</evidence>
<dbReference type="GO" id="GO:0005198">
    <property type="term" value="F:structural molecule activity"/>
    <property type="evidence" value="ECO:0007669"/>
    <property type="project" value="InterPro"/>
</dbReference>
<dbReference type="PROSITE" id="PS51329">
    <property type="entry name" value="C_CAP_COFACTOR_C"/>
    <property type="match status" value="1"/>
</dbReference>
<dbReference type="InterPro" id="IPR039093">
    <property type="entry name" value="XRP2"/>
</dbReference>
<comment type="subcellular location">
    <subcellularLocation>
        <location evidence="1 8">Cytoplasmic vesicle membrane</location>
        <topology evidence="1 8">Peripheral membrane protein</topology>
        <orientation evidence="1 8">Cytoplasmic side</orientation>
    </subcellularLocation>
    <subcellularLocation>
        <location evidence="8">Membrane</location>
        <location evidence="8">Coated pit</location>
        <topology evidence="8">Peripheral membrane protein</topology>
        <orientation evidence="8">Cytoplasmic side</orientation>
    </subcellularLocation>
    <text evidence="8">Cytoplasmic face of coated pits and vesicles.</text>
</comment>
<comment type="function">
    <text evidence="8">Clathrin is the major protein of the polyhedral coat of coated pits and vesicles.</text>
</comment>